<dbReference type="EMBL" id="BK015301">
    <property type="protein sequence ID" value="DAE00358.1"/>
    <property type="molecule type" value="Genomic_DNA"/>
</dbReference>
<name>A0A8S5NZV0_9CAUD</name>
<sequence length="164" mass="19417">MVSRKTLHLLDLSLAIDSAIRDLRNQYHCDLDVGDTKETVEFMLESINVLDLGEEISKVDIAVLGQYFTEHYRQIINSIIDQEPFDEGYIENFQSINYPTERGWYFITRLYYWLAYQLVTTGIMNTQDCFNTRISIKRVSPNDVKWMMGYLLYYTSYIVTIEEF</sequence>
<protein>
    <submittedName>
        <fullName evidence="1">Uncharacterized protein</fullName>
    </submittedName>
</protein>
<accession>A0A8S5NZV0</accession>
<evidence type="ECO:0000313" key="1">
    <source>
        <dbReference type="EMBL" id="DAE00358.1"/>
    </source>
</evidence>
<proteinExistence type="predicted"/>
<reference evidence="1" key="1">
    <citation type="journal article" date="2021" name="Proc. Natl. Acad. Sci. U.S.A.">
        <title>A Catalog of Tens of Thousands of Viruses from Human Metagenomes Reveals Hidden Associations with Chronic Diseases.</title>
        <authorList>
            <person name="Tisza M.J."/>
            <person name="Buck C.B."/>
        </authorList>
    </citation>
    <scope>NUCLEOTIDE SEQUENCE</scope>
    <source>
        <strain evidence="1">CtLnO19</strain>
    </source>
</reference>
<organism evidence="1">
    <name type="scientific">Myoviridae sp. ctLnO19</name>
    <dbReference type="NCBI Taxonomy" id="2825085"/>
    <lineage>
        <taxon>Viruses</taxon>
        <taxon>Duplodnaviria</taxon>
        <taxon>Heunggongvirae</taxon>
        <taxon>Uroviricota</taxon>
        <taxon>Caudoviricetes</taxon>
    </lineage>
</organism>